<accession>D8QFB1</accession>
<dbReference type="VEuPathDB" id="FungiDB:SCHCODRAFT_01104110"/>
<evidence type="ECO:0000313" key="3">
    <source>
        <dbReference type="Proteomes" id="UP000007431"/>
    </source>
</evidence>
<dbReference type="AlphaFoldDB" id="D8QFB1"/>
<dbReference type="Proteomes" id="UP000007431">
    <property type="component" value="Unassembled WGS sequence"/>
</dbReference>
<protein>
    <submittedName>
        <fullName evidence="2">Uncharacterized protein</fullName>
    </submittedName>
</protein>
<feature type="region of interest" description="Disordered" evidence="1">
    <location>
        <begin position="476"/>
        <end position="498"/>
    </location>
</feature>
<dbReference type="InParanoid" id="D8QFB1"/>
<evidence type="ECO:0000313" key="2">
    <source>
        <dbReference type="EMBL" id="EFI93381.1"/>
    </source>
</evidence>
<reference evidence="2 3" key="1">
    <citation type="journal article" date="2010" name="Nat. Biotechnol.">
        <title>Genome sequence of the model mushroom Schizophyllum commune.</title>
        <authorList>
            <person name="Ohm R.A."/>
            <person name="de Jong J.F."/>
            <person name="Lugones L.G."/>
            <person name="Aerts A."/>
            <person name="Kothe E."/>
            <person name="Stajich J.E."/>
            <person name="de Vries R.P."/>
            <person name="Record E."/>
            <person name="Levasseur A."/>
            <person name="Baker S.E."/>
            <person name="Bartholomew K.A."/>
            <person name="Coutinho P.M."/>
            <person name="Erdmann S."/>
            <person name="Fowler T.J."/>
            <person name="Gathman A.C."/>
            <person name="Lombard V."/>
            <person name="Henrissat B."/>
            <person name="Knabe N."/>
            <person name="Kuees U."/>
            <person name="Lilly W.W."/>
            <person name="Lindquist E."/>
            <person name="Lucas S."/>
            <person name="Magnuson J.K."/>
            <person name="Piumi F."/>
            <person name="Raudaskoski M."/>
            <person name="Salamov A."/>
            <person name="Schmutz J."/>
            <person name="Schwarze F.W.M.R."/>
            <person name="vanKuyk P.A."/>
            <person name="Horton J.S."/>
            <person name="Grigoriev I.V."/>
            <person name="Woesten H.A.B."/>
        </authorList>
    </citation>
    <scope>NUCLEOTIDE SEQUENCE [LARGE SCALE GENOMIC DNA]</scope>
    <source>
        <strain evidence="3">H4-8 / FGSC 9210</strain>
    </source>
</reference>
<dbReference type="RefSeq" id="XP_003028284.1">
    <property type="nucleotide sequence ID" value="XM_003028238.1"/>
</dbReference>
<dbReference type="KEGG" id="scm:SCHCO_01104110"/>
<keyword evidence="3" id="KW-1185">Reference proteome</keyword>
<gene>
    <name evidence="2" type="ORF">SCHCODRAFT_112545</name>
</gene>
<dbReference type="EMBL" id="GL377311">
    <property type="protein sequence ID" value="EFI93381.1"/>
    <property type="molecule type" value="Genomic_DNA"/>
</dbReference>
<name>D8QFB1_SCHCM</name>
<organism evidence="3">
    <name type="scientific">Schizophyllum commune (strain H4-8 / FGSC 9210)</name>
    <name type="common">Split gill fungus</name>
    <dbReference type="NCBI Taxonomy" id="578458"/>
    <lineage>
        <taxon>Eukaryota</taxon>
        <taxon>Fungi</taxon>
        <taxon>Dikarya</taxon>
        <taxon>Basidiomycota</taxon>
        <taxon>Agaricomycotina</taxon>
        <taxon>Agaricomycetes</taxon>
        <taxon>Agaricomycetidae</taxon>
        <taxon>Agaricales</taxon>
        <taxon>Schizophyllaceae</taxon>
        <taxon>Schizophyllum</taxon>
    </lineage>
</organism>
<dbReference type="GeneID" id="9591772"/>
<evidence type="ECO:0000256" key="1">
    <source>
        <dbReference type="SAM" id="MobiDB-lite"/>
    </source>
</evidence>
<dbReference type="HOGENOM" id="CLU_396455_0_0_1"/>
<proteinExistence type="predicted"/>
<feature type="non-terminal residue" evidence="2">
    <location>
        <position position="695"/>
    </location>
</feature>
<sequence>MSDAGDKRLPPELVTSIVREVPPDDQQTLGSLYAVHRLRPDVVPIYLHTIELACSLSTPWIDERRAGLPYKSYLELISDEGVVDIADVLLREPKLRRHVRKLFLGWPNDIANDGQVPNGGEPLSDKGPQAGLQELLGLLTRLRAVDFVAEGPRKDTALSSLAPGLVQLVATQWQELRSVGLTGWKVSADECRAMLRAVGEAMKLEELCLTECICDGAVLICPDDLGASERPYALIMTYCDYASRLAELVCEALGRPKRIAYHPPVRRVIGAPRWAFEVGNISELVEELDVEVNVDRVGEWGLAPPDIDIVLDTKLRRFRINILHTVPVGGVETHLWKWLSALASYLCAPSGCAAAITVSARGVFPAMATWSAFASRREGVVLCWEDHVAVGGHPTDTATARVSKWTTDPTWRIRTFELLGYDTASDRIATEGRVRALRHRLRGLSASHLDLPALICPDGGRADHLEFLGAYAADDDSDANSTHSGQDGARSPVRTGESDDCAQAWEEKHVHQLPSKVRQLVVSLDCWRTISTRAWTSLVLLALQMDVPDERCLPLPPLPQLQLLSLHLPVKPRRSLGTYACRVYPHLKGLAIGRDDPALSTLHVICGTAGGRMRSLAKKFDDRWVYADWAGLQMTNLRVVLWRGIMLVRKPNVGWGCDKAFEVKNRRLRDWQEGGERVAEYSSYGIADVCEVLGL</sequence>